<sequence>MLTNNPDLFKNCGVCNPEISDHSMIYGEMAEKNEGMLFLIDHESTDNETVFAGVLARAISIIQSEQSYDHTSHAERRDQARNPEQLTINGVHDMTEAEINQQRPLDLKQKLLLLSDEESHSSLQEEIMSKQDQQRKDSSQCLYEGLHIATKTAVNMSCVPYKRSDKDCHEAFSYFGMFNVTNADTHDCVMLPSRPICTFLTESRFGPTERVS</sequence>
<gene>
    <name evidence="1" type="ORF">PLOB_00005558</name>
</gene>
<evidence type="ECO:0000313" key="2">
    <source>
        <dbReference type="Proteomes" id="UP001159405"/>
    </source>
</evidence>
<comment type="caution">
    <text evidence="1">The sequence shown here is derived from an EMBL/GenBank/DDBJ whole genome shotgun (WGS) entry which is preliminary data.</text>
</comment>
<reference evidence="1 2" key="1">
    <citation type="submission" date="2022-05" db="EMBL/GenBank/DDBJ databases">
        <authorList>
            <consortium name="Genoscope - CEA"/>
            <person name="William W."/>
        </authorList>
    </citation>
    <scope>NUCLEOTIDE SEQUENCE [LARGE SCALE GENOMIC DNA]</scope>
</reference>
<dbReference type="Proteomes" id="UP001159405">
    <property type="component" value="Unassembled WGS sequence"/>
</dbReference>
<accession>A0ABN8QEK3</accession>
<protein>
    <submittedName>
        <fullName evidence="1">Uncharacterized protein</fullName>
    </submittedName>
</protein>
<dbReference type="EMBL" id="CALNXK010000124">
    <property type="protein sequence ID" value="CAH3162710.1"/>
    <property type="molecule type" value="Genomic_DNA"/>
</dbReference>
<name>A0ABN8QEK3_9CNID</name>
<evidence type="ECO:0000313" key="1">
    <source>
        <dbReference type="EMBL" id="CAH3162710.1"/>
    </source>
</evidence>
<organism evidence="1 2">
    <name type="scientific">Porites lobata</name>
    <dbReference type="NCBI Taxonomy" id="104759"/>
    <lineage>
        <taxon>Eukaryota</taxon>
        <taxon>Metazoa</taxon>
        <taxon>Cnidaria</taxon>
        <taxon>Anthozoa</taxon>
        <taxon>Hexacorallia</taxon>
        <taxon>Scleractinia</taxon>
        <taxon>Fungiina</taxon>
        <taxon>Poritidae</taxon>
        <taxon>Porites</taxon>
    </lineage>
</organism>
<keyword evidence="2" id="KW-1185">Reference proteome</keyword>
<proteinExistence type="predicted"/>